<evidence type="ECO:0000313" key="1">
    <source>
        <dbReference type="EMBL" id="MCH4294201.1"/>
    </source>
</evidence>
<keyword evidence="2" id="KW-1185">Reference proteome</keyword>
<dbReference type="SUPFAM" id="SSF47413">
    <property type="entry name" value="lambda repressor-like DNA-binding domains"/>
    <property type="match status" value="1"/>
</dbReference>
<name>A0AAJ1EZM3_9GAMM</name>
<dbReference type="InterPro" id="IPR010982">
    <property type="entry name" value="Lambda_DNA-bd_dom_sf"/>
</dbReference>
<comment type="caution">
    <text evidence="1">The sequence shown here is derived from an EMBL/GenBank/DDBJ whole genome shotgun (WGS) entry which is preliminary data.</text>
</comment>
<dbReference type="Pfam" id="PF14549">
    <property type="entry name" value="P22_Cro"/>
    <property type="match status" value="1"/>
</dbReference>
<sequence>MKKSAAIAHFGSESNLAKALGITRAAVNQWPDDVPRLRAFELEKLTEGKLKRLDQADLACKAA</sequence>
<proteinExistence type="predicted"/>
<dbReference type="Proteomes" id="UP001297581">
    <property type="component" value="Unassembled WGS sequence"/>
</dbReference>
<gene>
    <name evidence="1" type="ORF">MJ923_07770</name>
</gene>
<accession>A0AAJ1EZM3</accession>
<dbReference type="RefSeq" id="WP_240590594.1">
    <property type="nucleotide sequence ID" value="NZ_JAKUDL010000002.1"/>
</dbReference>
<protein>
    <submittedName>
        <fullName evidence="1">Cro/CI family transcriptional regulator</fullName>
    </submittedName>
</protein>
<dbReference type="AlphaFoldDB" id="A0AAJ1EZM3"/>
<dbReference type="EMBL" id="JAKUDL010000002">
    <property type="protein sequence ID" value="MCH4294201.1"/>
    <property type="molecule type" value="Genomic_DNA"/>
</dbReference>
<dbReference type="Gene3D" id="1.10.260.40">
    <property type="entry name" value="lambda repressor-like DNA-binding domains"/>
    <property type="match status" value="1"/>
</dbReference>
<evidence type="ECO:0000313" key="2">
    <source>
        <dbReference type="Proteomes" id="UP001297581"/>
    </source>
</evidence>
<reference evidence="1 2" key="1">
    <citation type="submission" date="2022-02" db="EMBL/GenBank/DDBJ databases">
        <title>The genome sequence of Shewanella sp. 3B26.</title>
        <authorList>
            <person name="Du J."/>
        </authorList>
    </citation>
    <scope>NUCLEOTIDE SEQUENCE [LARGE SCALE GENOMIC DNA]</scope>
    <source>
        <strain evidence="1 2">3B26</strain>
    </source>
</reference>
<dbReference type="GO" id="GO:0003677">
    <property type="term" value="F:DNA binding"/>
    <property type="evidence" value="ECO:0007669"/>
    <property type="project" value="InterPro"/>
</dbReference>
<organism evidence="1 2">
    <name type="scientific">Shewanella zhuhaiensis</name>
    <dbReference type="NCBI Taxonomy" id="2919576"/>
    <lineage>
        <taxon>Bacteria</taxon>
        <taxon>Pseudomonadati</taxon>
        <taxon>Pseudomonadota</taxon>
        <taxon>Gammaproteobacteria</taxon>
        <taxon>Alteromonadales</taxon>
        <taxon>Shewanellaceae</taxon>
        <taxon>Shewanella</taxon>
    </lineage>
</organism>